<evidence type="ECO:0000313" key="2">
    <source>
        <dbReference type="EMBL" id="KAJ0220085.1"/>
    </source>
</evidence>
<dbReference type="Proteomes" id="UP000235145">
    <property type="component" value="Unassembled WGS sequence"/>
</dbReference>
<feature type="domain" description="Transcriptional factor DELLA N-terminal" evidence="1">
    <location>
        <begin position="70"/>
        <end position="130"/>
    </location>
</feature>
<dbReference type="AlphaFoldDB" id="A0A9R1W7W7"/>
<keyword evidence="3" id="KW-1185">Reference proteome</keyword>
<dbReference type="Gene3D" id="1.10.10.1290">
    <property type="entry name" value="Transcriptional regulator DELLA, N-terminal domain"/>
    <property type="match status" value="1"/>
</dbReference>
<dbReference type="SMART" id="SM01129">
    <property type="entry name" value="DELLA"/>
    <property type="match status" value="1"/>
</dbReference>
<gene>
    <name evidence="2" type="ORF">LSAT_V11C200095680</name>
</gene>
<name>A0A9R1W7W7_LACSA</name>
<dbReference type="Pfam" id="PF12041">
    <property type="entry name" value="DELLA"/>
    <property type="match status" value="1"/>
</dbReference>
<organism evidence="2 3">
    <name type="scientific">Lactuca sativa</name>
    <name type="common">Garden lettuce</name>
    <dbReference type="NCBI Taxonomy" id="4236"/>
    <lineage>
        <taxon>Eukaryota</taxon>
        <taxon>Viridiplantae</taxon>
        <taxon>Streptophyta</taxon>
        <taxon>Embryophyta</taxon>
        <taxon>Tracheophyta</taxon>
        <taxon>Spermatophyta</taxon>
        <taxon>Magnoliopsida</taxon>
        <taxon>eudicotyledons</taxon>
        <taxon>Gunneridae</taxon>
        <taxon>Pentapetalae</taxon>
        <taxon>asterids</taxon>
        <taxon>campanulids</taxon>
        <taxon>Asterales</taxon>
        <taxon>Asteraceae</taxon>
        <taxon>Cichorioideae</taxon>
        <taxon>Cichorieae</taxon>
        <taxon>Lactucinae</taxon>
        <taxon>Lactuca</taxon>
    </lineage>
</organism>
<dbReference type="InterPro" id="IPR038088">
    <property type="entry name" value="DELLA_N_sf"/>
</dbReference>
<proteinExistence type="predicted"/>
<accession>A0A9R1W7W7</accession>
<evidence type="ECO:0000259" key="1">
    <source>
        <dbReference type="Pfam" id="PF12041"/>
    </source>
</evidence>
<reference evidence="2 3" key="1">
    <citation type="journal article" date="2017" name="Nat. Commun.">
        <title>Genome assembly with in vitro proximity ligation data and whole-genome triplication in lettuce.</title>
        <authorList>
            <person name="Reyes-Chin-Wo S."/>
            <person name="Wang Z."/>
            <person name="Yang X."/>
            <person name="Kozik A."/>
            <person name="Arikit S."/>
            <person name="Song C."/>
            <person name="Xia L."/>
            <person name="Froenicke L."/>
            <person name="Lavelle D.O."/>
            <person name="Truco M.J."/>
            <person name="Xia R."/>
            <person name="Zhu S."/>
            <person name="Xu C."/>
            <person name="Xu H."/>
            <person name="Xu X."/>
            <person name="Cox K."/>
            <person name="Korf I."/>
            <person name="Meyers B.C."/>
            <person name="Michelmore R.W."/>
        </authorList>
    </citation>
    <scope>NUCLEOTIDE SEQUENCE [LARGE SCALE GENOMIC DNA]</scope>
    <source>
        <strain evidence="3">cv. Salinas</strain>
        <tissue evidence="2">Seedlings</tissue>
    </source>
</reference>
<dbReference type="EMBL" id="NBSK02000002">
    <property type="protein sequence ID" value="KAJ0220085.1"/>
    <property type="molecule type" value="Genomic_DNA"/>
</dbReference>
<evidence type="ECO:0000313" key="3">
    <source>
        <dbReference type="Proteomes" id="UP000235145"/>
    </source>
</evidence>
<dbReference type="InterPro" id="IPR021914">
    <property type="entry name" value="TF_DELLA_N"/>
</dbReference>
<comment type="caution">
    <text evidence="2">The sequence shown here is derived from an EMBL/GenBank/DDBJ whole genome shotgun (WGS) entry which is preliminary data.</text>
</comment>
<protein>
    <recommendedName>
        <fullName evidence="1">Transcriptional factor DELLA N-terminal domain-containing protein</fullName>
    </recommendedName>
</protein>
<sequence length="173" mass="19388">MVTTIAQQMLKFFQEDEKMERDYPQQDYTFYDGDSSTFASTVAASASVFSDVIGKSKLWDKVEDQDSNVDELLVVIGYKIKSCDIADIAQKIEHLEGVLGNNDGLSQLASTSIHYNHSDLKSMIYELNPTNQPPVIDYSFVNNTASVTRSVVDSSSVFVDNLQRILKNAIERE</sequence>